<dbReference type="PANTHER" id="PTHR33514:SF13">
    <property type="entry name" value="PROTEIN ABCI12, CHLOROPLASTIC"/>
    <property type="match status" value="1"/>
</dbReference>
<dbReference type="PANTHER" id="PTHR33514">
    <property type="entry name" value="PROTEIN ABCI12, CHLOROPLASTIC"/>
    <property type="match status" value="1"/>
</dbReference>
<dbReference type="Proteomes" id="UP001168575">
    <property type="component" value="Unassembled WGS sequence"/>
</dbReference>
<feature type="non-terminal residue" evidence="6">
    <location>
        <position position="215"/>
    </location>
</feature>
<evidence type="ECO:0000256" key="4">
    <source>
        <dbReference type="ARBA" id="ARBA00023136"/>
    </source>
</evidence>
<feature type="transmembrane region" description="Helical" evidence="5">
    <location>
        <begin position="114"/>
        <end position="137"/>
    </location>
</feature>
<feature type="transmembrane region" description="Helical" evidence="5">
    <location>
        <begin position="157"/>
        <end position="181"/>
    </location>
</feature>
<keyword evidence="7" id="KW-1185">Reference proteome</keyword>
<evidence type="ECO:0000256" key="2">
    <source>
        <dbReference type="ARBA" id="ARBA00022692"/>
    </source>
</evidence>
<comment type="subcellular location">
    <subcellularLocation>
        <location evidence="1">Membrane</location>
        <topology evidence="1">Multi-pass membrane protein</topology>
    </subcellularLocation>
</comment>
<accession>A0AA43RH07</accession>
<evidence type="ECO:0000313" key="6">
    <source>
        <dbReference type="EMBL" id="MDO4841672.1"/>
    </source>
</evidence>
<name>A0AA43RH07_9ACTN</name>
<dbReference type="CDD" id="cd16914">
    <property type="entry name" value="EcfT"/>
    <property type="match status" value="1"/>
</dbReference>
<organism evidence="6 7">
    <name type="scientific">Phoenicibacter congonensis</name>
    <dbReference type="NCBI Taxonomy" id="1944646"/>
    <lineage>
        <taxon>Bacteria</taxon>
        <taxon>Bacillati</taxon>
        <taxon>Actinomycetota</taxon>
        <taxon>Coriobacteriia</taxon>
        <taxon>Eggerthellales</taxon>
        <taxon>Eggerthellaceae</taxon>
        <taxon>Phoenicibacter</taxon>
    </lineage>
</organism>
<dbReference type="InterPro" id="IPR003339">
    <property type="entry name" value="ABC/ECF_trnsptr_transmembrane"/>
</dbReference>
<dbReference type="Pfam" id="PF02361">
    <property type="entry name" value="CbiQ"/>
    <property type="match status" value="1"/>
</dbReference>
<protein>
    <submittedName>
        <fullName evidence="6">Energy-coupling factor transporter transmembrane component T</fullName>
    </submittedName>
</protein>
<evidence type="ECO:0000313" key="7">
    <source>
        <dbReference type="Proteomes" id="UP001168575"/>
    </source>
</evidence>
<dbReference type="GO" id="GO:0005886">
    <property type="term" value="C:plasma membrane"/>
    <property type="evidence" value="ECO:0007669"/>
    <property type="project" value="TreeGrafter"/>
</dbReference>
<evidence type="ECO:0000256" key="3">
    <source>
        <dbReference type="ARBA" id="ARBA00022989"/>
    </source>
</evidence>
<sequence>MTKAFSLNSSNFQSVRPIDARSKIFCLFFYSICIFFVSTLSGLAAMSLLLVVLAIVDFHVEFSNNRKAFFSVVTSVLKVSIPLYFICAFSFFANSLRWTGSGLIFYDEGIYRGIFYAVRILLLGWSSLFVANTVSLLDFSAVFKWLFWPLRKLKFPVLELSLAISIALRFIPQVFVQFMAVKEAQWCRGASMDYGSVLVRVRSYCGCFVPLIVRM</sequence>
<reference evidence="6" key="1">
    <citation type="submission" date="2023-07" db="EMBL/GenBank/DDBJ databases">
        <title>Between Cages and Wild: Unraveling the Impact of Captivity on Animal Microbiomes and Antimicrobial Resistance.</title>
        <authorList>
            <person name="Schmartz G.P."/>
            <person name="Rehner J."/>
            <person name="Schuff M.J."/>
            <person name="Becker S.L."/>
            <person name="Kravczyk M."/>
            <person name="Gurevich A."/>
            <person name="Francke R."/>
            <person name="Mueller R."/>
            <person name="Keller V."/>
            <person name="Keller A."/>
        </authorList>
    </citation>
    <scope>NUCLEOTIDE SEQUENCE</scope>
    <source>
        <strain evidence="6">S12M_St_49</strain>
    </source>
</reference>
<proteinExistence type="predicted"/>
<dbReference type="AlphaFoldDB" id="A0AA43RH07"/>
<gene>
    <name evidence="6" type="ORF">Q3982_03230</name>
</gene>
<feature type="transmembrane region" description="Helical" evidence="5">
    <location>
        <begin position="24"/>
        <end position="56"/>
    </location>
</feature>
<feature type="transmembrane region" description="Helical" evidence="5">
    <location>
        <begin position="68"/>
        <end position="93"/>
    </location>
</feature>
<keyword evidence="4 5" id="KW-0472">Membrane</keyword>
<evidence type="ECO:0000256" key="5">
    <source>
        <dbReference type="SAM" id="Phobius"/>
    </source>
</evidence>
<keyword evidence="3 5" id="KW-1133">Transmembrane helix</keyword>
<comment type="caution">
    <text evidence="6">The sequence shown here is derived from an EMBL/GenBank/DDBJ whole genome shotgun (WGS) entry which is preliminary data.</text>
</comment>
<dbReference type="EMBL" id="JAUMVS010000036">
    <property type="protein sequence ID" value="MDO4841672.1"/>
    <property type="molecule type" value="Genomic_DNA"/>
</dbReference>
<keyword evidence="2 5" id="KW-0812">Transmembrane</keyword>
<evidence type="ECO:0000256" key="1">
    <source>
        <dbReference type="ARBA" id="ARBA00004141"/>
    </source>
</evidence>